<dbReference type="AlphaFoldDB" id="A0A101RSS3"/>
<name>A0A101RSS3_9ACTN</name>
<organism evidence="1 2">
    <name type="scientific">Streptomyces griseorubiginosus</name>
    <dbReference type="NCBI Taxonomy" id="67304"/>
    <lineage>
        <taxon>Bacteria</taxon>
        <taxon>Bacillati</taxon>
        <taxon>Actinomycetota</taxon>
        <taxon>Actinomycetes</taxon>
        <taxon>Kitasatosporales</taxon>
        <taxon>Streptomycetaceae</taxon>
        <taxon>Streptomyces</taxon>
    </lineage>
</organism>
<dbReference type="Proteomes" id="UP000054375">
    <property type="component" value="Unassembled WGS sequence"/>
</dbReference>
<dbReference type="RefSeq" id="WP_062032932.1">
    <property type="nucleotide sequence ID" value="NZ_JBPJFL010000002.1"/>
</dbReference>
<reference evidence="1 2" key="1">
    <citation type="submission" date="2015-10" db="EMBL/GenBank/DDBJ databases">
        <title>Draft genome sequence of Streptomyces griseorubiginosus DSM 40469, type strain for the species Streptomyces griseorubiginosus.</title>
        <authorList>
            <person name="Ruckert C."/>
            <person name="Winkler A."/>
            <person name="Kalinowski J."/>
            <person name="Kampfer P."/>
            <person name="Glaeser S."/>
        </authorList>
    </citation>
    <scope>NUCLEOTIDE SEQUENCE [LARGE SCALE GENOMIC DNA]</scope>
    <source>
        <strain evidence="1 2">DSM 40469</strain>
    </source>
</reference>
<sequence>MNSGFIGGRDVVAFYAEKDYPSAKGYLCLAPGERWADLLTDNYFANTGEAVNDRIRSHRWVTASEYGLGSRLT</sequence>
<evidence type="ECO:0000313" key="2">
    <source>
        <dbReference type="Proteomes" id="UP000054375"/>
    </source>
</evidence>
<accession>A0A124GUA8</accession>
<proteinExistence type="predicted"/>
<dbReference type="EMBL" id="LMWV01000028">
    <property type="protein sequence ID" value="KUN61086.1"/>
    <property type="molecule type" value="Genomic_DNA"/>
</dbReference>
<comment type="caution">
    <text evidence="1">The sequence shown here is derived from an EMBL/GenBank/DDBJ whole genome shotgun (WGS) entry which is preliminary data.</text>
</comment>
<protein>
    <submittedName>
        <fullName evidence="1">Uncharacterized protein</fullName>
    </submittedName>
</protein>
<accession>A0A101RSS3</accession>
<gene>
    <name evidence="1" type="ORF">AQJ54_33650</name>
</gene>
<evidence type="ECO:0000313" key="1">
    <source>
        <dbReference type="EMBL" id="KUN61086.1"/>
    </source>
</evidence>
<keyword evidence="2" id="KW-1185">Reference proteome</keyword>